<accession>A0A395TAQ9</accession>
<evidence type="ECO:0000313" key="1">
    <source>
        <dbReference type="EMBL" id="RGP81753.1"/>
    </source>
</evidence>
<dbReference type="OrthoDB" id="10300192at2759"/>
<proteinExistence type="predicted"/>
<sequence length="191" mass="22070">MFRGCDTPPMPLVPEPNLIDIDFFTEEEVGEIHTMYLCFAYYPHVKHNSHETGAFRFEYRVKNHRGQYQRATGPQLQKCGWIPGCEPSPTFLDRLVKSLDLGTALRDFNRDLALWVAHDITAQVHKNGGYFSHHEHSDNNHGDKPSSVFANVGHEVERYHGLWKELKDDIAHALFTEHKTYFDSRDVGVFN</sequence>
<dbReference type="Proteomes" id="UP000266234">
    <property type="component" value="Unassembled WGS sequence"/>
</dbReference>
<dbReference type="AlphaFoldDB" id="A0A395TAQ9"/>
<protein>
    <submittedName>
        <fullName evidence="1">Uncharacterized protein</fullName>
    </submittedName>
</protein>
<dbReference type="EMBL" id="PXOG01000003">
    <property type="protein sequence ID" value="RGP81753.1"/>
    <property type="molecule type" value="Genomic_DNA"/>
</dbReference>
<reference evidence="1 2" key="1">
    <citation type="journal article" date="2018" name="PLoS Pathog.">
        <title>Evolution of structural diversity of trichothecenes, a family of toxins produced by plant pathogenic and entomopathogenic fungi.</title>
        <authorList>
            <person name="Proctor R.H."/>
            <person name="McCormick S.P."/>
            <person name="Kim H.S."/>
            <person name="Cardoza R.E."/>
            <person name="Stanley A.M."/>
            <person name="Lindo L."/>
            <person name="Kelly A."/>
            <person name="Brown D.W."/>
            <person name="Lee T."/>
            <person name="Vaughan M.M."/>
            <person name="Alexander N.J."/>
            <person name="Busman M."/>
            <person name="Gutierrez S."/>
        </authorList>
    </citation>
    <scope>NUCLEOTIDE SEQUENCE [LARGE SCALE GENOMIC DNA]</scope>
    <source>
        <strain evidence="1 2">NRRL 20695</strain>
    </source>
</reference>
<name>A0A395TAQ9_9HYPO</name>
<gene>
    <name evidence="1" type="ORF">FLONG3_138</name>
</gene>
<evidence type="ECO:0000313" key="2">
    <source>
        <dbReference type="Proteomes" id="UP000266234"/>
    </source>
</evidence>
<keyword evidence="2" id="KW-1185">Reference proteome</keyword>
<organism evidence="1 2">
    <name type="scientific">Fusarium longipes</name>
    <dbReference type="NCBI Taxonomy" id="694270"/>
    <lineage>
        <taxon>Eukaryota</taxon>
        <taxon>Fungi</taxon>
        <taxon>Dikarya</taxon>
        <taxon>Ascomycota</taxon>
        <taxon>Pezizomycotina</taxon>
        <taxon>Sordariomycetes</taxon>
        <taxon>Hypocreomycetidae</taxon>
        <taxon>Hypocreales</taxon>
        <taxon>Nectriaceae</taxon>
        <taxon>Fusarium</taxon>
    </lineage>
</organism>
<comment type="caution">
    <text evidence="1">The sequence shown here is derived from an EMBL/GenBank/DDBJ whole genome shotgun (WGS) entry which is preliminary data.</text>
</comment>